<feature type="region of interest" description="Disordered" evidence="2">
    <location>
        <begin position="53"/>
        <end position="80"/>
    </location>
</feature>
<keyword evidence="1" id="KW-0175">Coiled coil</keyword>
<feature type="compositionally biased region" description="Polar residues" evidence="2">
    <location>
        <begin position="53"/>
        <end position="71"/>
    </location>
</feature>
<dbReference type="Proteomes" id="UP001311232">
    <property type="component" value="Unassembled WGS sequence"/>
</dbReference>
<evidence type="ECO:0000313" key="4">
    <source>
        <dbReference type="Proteomes" id="UP001311232"/>
    </source>
</evidence>
<name>A0AAV9S966_9TELE</name>
<reference evidence="3 4" key="1">
    <citation type="submission" date="2021-06" db="EMBL/GenBank/DDBJ databases">
        <authorList>
            <person name="Palmer J.M."/>
        </authorList>
    </citation>
    <scope>NUCLEOTIDE SEQUENCE [LARGE SCALE GENOMIC DNA]</scope>
    <source>
        <strain evidence="3 4">MEX-2019</strain>
        <tissue evidence="3">Muscle</tissue>
    </source>
</reference>
<protein>
    <submittedName>
        <fullName evidence="3">Uncharacterized protein</fullName>
    </submittedName>
</protein>
<evidence type="ECO:0000313" key="3">
    <source>
        <dbReference type="EMBL" id="KAK5617782.1"/>
    </source>
</evidence>
<sequence length="302" mass="34356">MLPYTDIVWSRASRQDGDVGTHVVLSSIRAAPNQLRFIPTVGPNFHTLNAETPMETSKSATGTRRQLNATPTKLPPAKKQATESEVSLAAVLAAIKSLDNNVDDFGKQLQENSEMFACFTLQVEQNTFRIAECKSIMENFEQKLATINKENAALKEKLLEAERYKRRWNLRLLGLKEQEGEDLRKKGEQILSRILLQWANQADDVIDTIHRVGRKEDGRSCQVILQFTRRCHRDTVWKMTKDSAVCKEQGLRFAQDFIKEDRLAREELWPKITKARSQGKVAFYRGHVAVIDGKVIKASSPF</sequence>
<gene>
    <name evidence="3" type="ORF">CRENBAI_000257</name>
</gene>
<proteinExistence type="predicted"/>
<accession>A0AAV9S966</accession>
<dbReference type="Gene3D" id="3.30.70.1820">
    <property type="entry name" value="L1 transposable element, RRM domain"/>
    <property type="match status" value="1"/>
</dbReference>
<evidence type="ECO:0000256" key="2">
    <source>
        <dbReference type="SAM" id="MobiDB-lite"/>
    </source>
</evidence>
<organism evidence="3 4">
    <name type="scientific">Crenichthys baileyi</name>
    <name type="common">White River springfish</name>
    <dbReference type="NCBI Taxonomy" id="28760"/>
    <lineage>
        <taxon>Eukaryota</taxon>
        <taxon>Metazoa</taxon>
        <taxon>Chordata</taxon>
        <taxon>Craniata</taxon>
        <taxon>Vertebrata</taxon>
        <taxon>Euteleostomi</taxon>
        <taxon>Actinopterygii</taxon>
        <taxon>Neopterygii</taxon>
        <taxon>Teleostei</taxon>
        <taxon>Neoteleostei</taxon>
        <taxon>Acanthomorphata</taxon>
        <taxon>Ovalentaria</taxon>
        <taxon>Atherinomorphae</taxon>
        <taxon>Cyprinodontiformes</taxon>
        <taxon>Goodeidae</taxon>
        <taxon>Crenichthys</taxon>
    </lineage>
</organism>
<evidence type="ECO:0000256" key="1">
    <source>
        <dbReference type="SAM" id="Coils"/>
    </source>
</evidence>
<dbReference type="AlphaFoldDB" id="A0AAV9S966"/>
<keyword evidence="4" id="KW-1185">Reference proteome</keyword>
<feature type="coiled-coil region" evidence="1">
    <location>
        <begin position="130"/>
        <end position="167"/>
    </location>
</feature>
<comment type="caution">
    <text evidence="3">The sequence shown here is derived from an EMBL/GenBank/DDBJ whole genome shotgun (WGS) entry which is preliminary data.</text>
</comment>
<dbReference type="EMBL" id="JAHHUM010000669">
    <property type="protein sequence ID" value="KAK5617782.1"/>
    <property type="molecule type" value="Genomic_DNA"/>
</dbReference>